<organism evidence="1 2">
    <name type="scientific">Eretmocerus hayati</name>
    <dbReference type="NCBI Taxonomy" id="131215"/>
    <lineage>
        <taxon>Eukaryota</taxon>
        <taxon>Metazoa</taxon>
        <taxon>Ecdysozoa</taxon>
        <taxon>Arthropoda</taxon>
        <taxon>Hexapoda</taxon>
        <taxon>Insecta</taxon>
        <taxon>Pterygota</taxon>
        <taxon>Neoptera</taxon>
        <taxon>Endopterygota</taxon>
        <taxon>Hymenoptera</taxon>
        <taxon>Apocrita</taxon>
        <taxon>Proctotrupomorpha</taxon>
        <taxon>Chalcidoidea</taxon>
        <taxon>Aphelinidae</taxon>
        <taxon>Aphelininae</taxon>
        <taxon>Eretmocerus</taxon>
    </lineage>
</organism>
<comment type="caution">
    <text evidence="1">The sequence shown here is derived from an EMBL/GenBank/DDBJ whole genome shotgun (WGS) entry which is preliminary data.</text>
</comment>
<protein>
    <submittedName>
        <fullName evidence="1">Uncharacterized protein</fullName>
    </submittedName>
</protein>
<reference evidence="1" key="1">
    <citation type="submission" date="2023-04" db="EMBL/GenBank/DDBJ databases">
        <title>A chromosome-level genome assembly of the parasitoid wasp Eretmocerus hayati.</title>
        <authorList>
            <person name="Zhong Y."/>
            <person name="Liu S."/>
            <person name="Liu Y."/>
        </authorList>
    </citation>
    <scope>NUCLEOTIDE SEQUENCE</scope>
    <source>
        <strain evidence="1">ZJU_SS_LIU_2023</strain>
    </source>
</reference>
<name>A0ACC2NWQ7_9HYME</name>
<keyword evidence="2" id="KW-1185">Reference proteome</keyword>
<dbReference type="Proteomes" id="UP001239111">
    <property type="component" value="Chromosome 2"/>
</dbReference>
<feature type="non-terminal residue" evidence="1">
    <location>
        <position position="1"/>
    </location>
</feature>
<proteinExistence type="predicted"/>
<dbReference type="EMBL" id="CM056742">
    <property type="protein sequence ID" value="KAJ8675298.1"/>
    <property type="molecule type" value="Genomic_DNA"/>
</dbReference>
<accession>A0ACC2NWQ7</accession>
<sequence length="229" mass="25581">MQYLRATHILIVAVSINMCNSAVYTDNGQGSKKTSRESSATGPIATFDDHRISLSKAEATSKRSKRNLDPFEYMMYHTLGCNHRHYYGYGCYCGHEGSGEPVDGIDRCCKQHHECHKNVTGCEGIQNEHGDPYKWFFKDGQPQCDFEETNTPCGRSSCECDVNFASCLKSQDKTCPMAMAVCSNNILRTIHNVAGTVWEFSPPGLITNAINRIGPAINHPDELYRGKRN</sequence>
<evidence type="ECO:0000313" key="2">
    <source>
        <dbReference type="Proteomes" id="UP001239111"/>
    </source>
</evidence>
<gene>
    <name evidence="1" type="ORF">QAD02_011084</name>
</gene>
<evidence type="ECO:0000313" key="1">
    <source>
        <dbReference type="EMBL" id="KAJ8675298.1"/>
    </source>
</evidence>